<dbReference type="PANTHER" id="PTHR38839:SF6">
    <property type="entry name" value="TRANSCRIPTIONAL REGULATOR WHIB1"/>
    <property type="match status" value="1"/>
</dbReference>
<dbReference type="RefSeq" id="WP_310913608.1">
    <property type="nucleotide sequence ID" value="NZ_JAVLVT010000009.1"/>
</dbReference>
<evidence type="ECO:0000256" key="12">
    <source>
        <dbReference type="SAM" id="MobiDB-lite"/>
    </source>
</evidence>
<keyword evidence="4 11" id="KW-0479">Metal-binding</keyword>
<evidence type="ECO:0000256" key="5">
    <source>
        <dbReference type="ARBA" id="ARBA00023004"/>
    </source>
</evidence>
<keyword evidence="10 11" id="KW-0804">Transcription</keyword>
<keyword evidence="9 11" id="KW-1015">Disulfide bond</keyword>
<protein>
    <recommendedName>
        <fullName evidence="11">Transcriptional regulator WhiB</fullName>
    </recommendedName>
</protein>
<keyword evidence="3 11" id="KW-0004">4Fe-4S</keyword>
<evidence type="ECO:0000256" key="7">
    <source>
        <dbReference type="ARBA" id="ARBA00023015"/>
    </source>
</evidence>
<feature type="compositionally biased region" description="Basic residues" evidence="12">
    <location>
        <begin position="70"/>
        <end position="83"/>
    </location>
</feature>
<feature type="binding site" evidence="11">
    <location>
        <position position="9"/>
    </location>
    <ligand>
        <name>[4Fe-4S] cluster</name>
        <dbReference type="ChEBI" id="CHEBI:49883"/>
    </ligand>
</feature>
<dbReference type="PANTHER" id="PTHR38839">
    <property type="entry name" value="TRANSCRIPTIONAL REGULATOR WHID-RELATED"/>
    <property type="match status" value="1"/>
</dbReference>
<keyword evidence="7 11" id="KW-0805">Transcription regulation</keyword>
<comment type="PTM">
    <text evidence="11">Upon Fe-S cluster removal intramolecular disulfide bonds are formed.</text>
</comment>
<dbReference type="Proteomes" id="UP001250214">
    <property type="component" value="Unassembled WGS sequence"/>
</dbReference>
<feature type="domain" description="4Fe-4S Wbl-type" evidence="13">
    <location>
        <begin position="8"/>
        <end position="70"/>
    </location>
</feature>
<evidence type="ECO:0000256" key="3">
    <source>
        <dbReference type="ARBA" id="ARBA00022485"/>
    </source>
</evidence>
<dbReference type="EMBL" id="JAVLVT010000009">
    <property type="protein sequence ID" value="MDS1272063.1"/>
    <property type="molecule type" value="Genomic_DNA"/>
</dbReference>
<comment type="function">
    <text evidence="11">Acts as a transcriptional regulator. Probably redox-responsive. The apo- but not holo-form probably binds DNA.</text>
</comment>
<keyword evidence="15" id="KW-1185">Reference proteome</keyword>
<evidence type="ECO:0000256" key="6">
    <source>
        <dbReference type="ARBA" id="ARBA00023014"/>
    </source>
</evidence>
<feature type="binding site" evidence="11">
    <location>
        <position position="40"/>
    </location>
    <ligand>
        <name>[4Fe-4S] cluster</name>
        <dbReference type="ChEBI" id="CHEBI:49883"/>
    </ligand>
</feature>
<keyword evidence="11" id="KW-0963">Cytoplasm</keyword>
<accession>A0ABU2H9S4</accession>
<feature type="region of interest" description="Disordered" evidence="12">
    <location>
        <begin position="55"/>
        <end position="83"/>
    </location>
</feature>
<sequence>MDWRYHAACRDEDPELFFPIGNSGPALTQIEEARQVCRRCPVATACLEWALESGQDSGVWGGTSEEERRMLRRRRVRRQPSAV</sequence>
<organism evidence="14 15">
    <name type="scientific">Lipingzhangella rawalii</name>
    <dbReference type="NCBI Taxonomy" id="2055835"/>
    <lineage>
        <taxon>Bacteria</taxon>
        <taxon>Bacillati</taxon>
        <taxon>Actinomycetota</taxon>
        <taxon>Actinomycetes</taxon>
        <taxon>Streptosporangiales</taxon>
        <taxon>Nocardiopsidaceae</taxon>
        <taxon>Lipingzhangella</taxon>
    </lineage>
</organism>
<name>A0ABU2H9S4_9ACTN</name>
<evidence type="ECO:0000256" key="4">
    <source>
        <dbReference type="ARBA" id="ARBA00022723"/>
    </source>
</evidence>
<dbReference type="Pfam" id="PF02467">
    <property type="entry name" value="Whib"/>
    <property type="match status" value="1"/>
</dbReference>
<keyword evidence="5 11" id="KW-0408">Iron</keyword>
<evidence type="ECO:0000259" key="13">
    <source>
        <dbReference type="PROSITE" id="PS51674"/>
    </source>
</evidence>
<comment type="similarity">
    <text evidence="2 11">Belongs to the WhiB family.</text>
</comment>
<comment type="caution">
    <text evidence="14">The sequence shown here is derived from an EMBL/GenBank/DDBJ whole genome shotgun (WGS) entry which is preliminary data.</text>
</comment>
<reference evidence="15" key="1">
    <citation type="submission" date="2023-07" db="EMBL/GenBank/DDBJ databases">
        <title>Novel species in the genus Lipingzhangella isolated from Sambhar Salt Lake.</title>
        <authorList>
            <person name="Jiya N."/>
            <person name="Kajale S."/>
            <person name="Sharma A."/>
        </authorList>
    </citation>
    <scope>NUCLEOTIDE SEQUENCE [LARGE SCALE GENOMIC DNA]</scope>
    <source>
        <strain evidence="15">LS1_29</strain>
    </source>
</reference>
<dbReference type="PROSITE" id="PS51674">
    <property type="entry name" value="4FE4S_WBL"/>
    <property type="match status" value="1"/>
</dbReference>
<proteinExistence type="inferred from homology"/>
<comment type="subcellular location">
    <subcellularLocation>
        <location evidence="1 11">Cytoplasm</location>
    </subcellularLocation>
</comment>
<dbReference type="InterPro" id="IPR003482">
    <property type="entry name" value="Whib"/>
</dbReference>
<gene>
    <name evidence="11" type="primary">whiB</name>
    <name evidence="14" type="ORF">RIF23_17370</name>
</gene>
<comment type="PTM">
    <text evidence="11">The Fe-S cluster can be nitrosylated by nitric oxide (NO).</text>
</comment>
<keyword evidence="6 11" id="KW-0411">Iron-sulfur</keyword>
<evidence type="ECO:0000313" key="15">
    <source>
        <dbReference type="Proteomes" id="UP001250214"/>
    </source>
</evidence>
<dbReference type="InterPro" id="IPR034768">
    <property type="entry name" value="4FE4S_WBL"/>
</dbReference>
<evidence type="ECO:0000256" key="1">
    <source>
        <dbReference type="ARBA" id="ARBA00004496"/>
    </source>
</evidence>
<feature type="binding site" evidence="11">
    <location>
        <position position="46"/>
    </location>
    <ligand>
        <name>[4Fe-4S] cluster</name>
        <dbReference type="ChEBI" id="CHEBI:49883"/>
    </ligand>
</feature>
<evidence type="ECO:0000256" key="10">
    <source>
        <dbReference type="ARBA" id="ARBA00023163"/>
    </source>
</evidence>
<feature type="binding site" evidence="11">
    <location>
        <position position="37"/>
    </location>
    <ligand>
        <name>[4Fe-4S] cluster</name>
        <dbReference type="ChEBI" id="CHEBI:49883"/>
    </ligand>
</feature>
<keyword evidence="8 11" id="KW-0238">DNA-binding</keyword>
<dbReference type="HAMAP" id="MF_01479">
    <property type="entry name" value="WhiB"/>
    <property type="match status" value="1"/>
</dbReference>
<evidence type="ECO:0000313" key="14">
    <source>
        <dbReference type="EMBL" id="MDS1272063.1"/>
    </source>
</evidence>
<evidence type="ECO:0000256" key="11">
    <source>
        <dbReference type="HAMAP-Rule" id="MF_01479"/>
    </source>
</evidence>
<evidence type="ECO:0000256" key="8">
    <source>
        <dbReference type="ARBA" id="ARBA00023125"/>
    </source>
</evidence>
<evidence type="ECO:0000256" key="2">
    <source>
        <dbReference type="ARBA" id="ARBA00006597"/>
    </source>
</evidence>
<comment type="cofactor">
    <cofactor evidence="11">
        <name>[4Fe-4S] cluster</name>
        <dbReference type="ChEBI" id="CHEBI:49883"/>
    </cofactor>
    <text evidence="11">Binds 1 [4Fe-4S] cluster per subunit. Following nitrosylation of the [4Fe-4S] cluster binds 1 [4Fe-8(NO)] cluster per subunit.</text>
</comment>
<evidence type="ECO:0000256" key="9">
    <source>
        <dbReference type="ARBA" id="ARBA00023157"/>
    </source>
</evidence>